<dbReference type="RefSeq" id="XP_022320371.1">
    <property type="nucleotide sequence ID" value="XM_022464663.1"/>
</dbReference>
<evidence type="ECO:0000256" key="4">
    <source>
        <dbReference type="ARBA" id="ARBA00022771"/>
    </source>
</evidence>
<dbReference type="GO" id="GO:0005634">
    <property type="term" value="C:nucleus"/>
    <property type="evidence" value="ECO:0007669"/>
    <property type="project" value="UniProtKB-SubCell"/>
</dbReference>
<accession>A0A8B8D0S8</accession>
<dbReference type="FunFam" id="3.30.160.60:FF:000303">
    <property type="entry name" value="Zinc finger protein 41"/>
    <property type="match status" value="1"/>
</dbReference>
<dbReference type="FunFam" id="3.30.160.60:FF:002343">
    <property type="entry name" value="Zinc finger protein 33A"/>
    <property type="match status" value="1"/>
</dbReference>
<keyword evidence="2" id="KW-0479">Metal-binding</keyword>
<dbReference type="FunFam" id="3.30.160.60:FF:000250">
    <property type="entry name" value="zinc finger protein 197 isoform X1"/>
    <property type="match status" value="1"/>
</dbReference>
<dbReference type="SMART" id="SM00355">
    <property type="entry name" value="ZnF_C2H2"/>
    <property type="match status" value="8"/>
</dbReference>
<evidence type="ECO:0000256" key="7">
    <source>
        <dbReference type="PROSITE-ProRule" id="PRU00042"/>
    </source>
</evidence>
<organism evidence="9 10">
    <name type="scientific">Crassostrea virginica</name>
    <name type="common">Eastern oyster</name>
    <dbReference type="NCBI Taxonomy" id="6565"/>
    <lineage>
        <taxon>Eukaryota</taxon>
        <taxon>Metazoa</taxon>
        <taxon>Spiralia</taxon>
        <taxon>Lophotrochozoa</taxon>
        <taxon>Mollusca</taxon>
        <taxon>Bivalvia</taxon>
        <taxon>Autobranchia</taxon>
        <taxon>Pteriomorphia</taxon>
        <taxon>Ostreida</taxon>
        <taxon>Ostreoidea</taxon>
        <taxon>Ostreidae</taxon>
        <taxon>Crassostrea</taxon>
    </lineage>
</organism>
<name>A0A8B8D0S8_CRAVI</name>
<sequence length="653" mass="72981">MATLELTAAPGGENRLLSLRVTPEQEIAIYAFFQINGWTIITEEVPKQCEICQKAINGETPDPVHCQKCQKVIEAESKSSEAESQEAGAVIQQIAQQQPGQSQQGSVIALQDQMGRKVVVVGNTMTMTNQKIQALPQQANGNETIIIERILEANQQQKADVERALEVTLQKGNIEAVPPKIYNLNNSSENRPYKCDDCGKHFRKKTHVLAHMKFHNGETLPKCDVCGKEFLYKHNLISHASIHSGERPYQCSACPKNFRRKDDLQIHMRTHTGERPYKCDICGKCFTTQNQLPKHKRTHTGEKPYQCTICTKSFRTKPHLEKHHRTHSGERPYSCQECGRAFTQNAHLIAHQRTHTGEKPFECDECDKAFKESKTLKRHKLIHKNGMPFSCPICFKGFLRQQNLEVHMCVHSEDEPKYKRKLRLRREMMERLRAEEEAEGTLQMDVSGDFSALNHDHMEMVKSRKSEDLEELSMESQNIIEEEVSGLDHDHLALEGKEDTETATHKVSGGGTSVVMEATEDNNPNSIASSLLTLVEMITSAEQGGAQTSSTQQVQVSGDIITTPSSANSVVTTATVQDGEQKNVIAPVNSTASGVIQNVIGQGHSAEISQEDSLAQNIIITEVHGGDQQIIQTMTGQFDDGETYVVQYVQEES</sequence>
<dbReference type="FunFam" id="3.30.160.60:FF:000624">
    <property type="entry name" value="zinc finger protein 697"/>
    <property type="match status" value="1"/>
</dbReference>
<feature type="domain" description="C2H2-type" evidence="8">
    <location>
        <begin position="305"/>
        <end position="332"/>
    </location>
</feature>
<feature type="domain" description="C2H2-type" evidence="8">
    <location>
        <begin position="389"/>
        <end position="416"/>
    </location>
</feature>
<keyword evidence="3" id="KW-0677">Repeat</keyword>
<dbReference type="GO" id="GO:0010468">
    <property type="term" value="P:regulation of gene expression"/>
    <property type="evidence" value="ECO:0007669"/>
    <property type="project" value="TreeGrafter"/>
</dbReference>
<feature type="domain" description="C2H2-type" evidence="8">
    <location>
        <begin position="249"/>
        <end position="276"/>
    </location>
</feature>
<feature type="domain" description="C2H2-type" evidence="8">
    <location>
        <begin position="221"/>
        <end position="248"/>
    </location>
</feature>
<dbReference type="InterPro" id="IPR013087">
    <property type="entry name" value="Znf_C2H2_type"/>
</dbReference>
<dbReference type="SUPFAM" id="SSF57667">
    <property type="entry name" value="beta-beta-alpha zinc fingers"/>
    <property type="match status" value="4"/>
</dbReference>
<evidence type="ECO:0000256" key="3">
    <source>
        <dbReference type="ARBA" id="ARBA00022737"/>
    </source>
</evidence>
<evidence type="ECO:0000256" key="2">
    <source>
        <dbReference type="ARBA" id="ARBA00022723"/>
    </source>
</evidence>
<feature type="domain" description="C2H2-type" evidence="8">
    <location>
        <begin position="277"/>
        <end position="304"/>
    </location>
</feature>
<dbReference type="PANTHER" id="PTHR16515:SF49">
    <property type="entry name" value="GASTRULA ZINC FINGER PROTEIN XLCGF49.1-LIKE-RELATED"/>
    <property type="match status" value="1"/>
</dbReference>
<dbReference type="OrthoDB" id="40579at2759"/>
<keyword evidence="5" id="KW-0862">Zinc</keyword>
<dbReference type="Pfam" id="PF00096">
    <property type="entry name" value="zf-C2H2"/>
    <property type="match status" value="7"/>
</dbReference>
<feature type="domain" description="C2H2-type" evidence="8">
    <location>
        <begin position="361"/>
        <end position="388"/>
    </location>
</feature>
<dbReference type="Gene3D" id="3.30.160.60">
    <property type="entry name" value="Classic Zinc Finger"/>
    <property type="match status" value="8"/>
</dbReference>
<evidence type="ECO:0000256" key="5">
    <source>
        <dbReference type="ARBA" id="ARBA00022833"/>
    </source>
</evidence>
<keyword evidence="4 7" id="KW-0863">Zinc-finger</keyword>
<keyword evidence="6" id="KW-0539">Nucleus</keyword>
<dbReference type="GO" id="GO:1990837">
    <property type="term" value="F:sequence-specific double-stranded DNA binding"/>
    <property type="evidence" value="ECO:0007669"/>
    <property type="project" value="UniProtKB-ARBA"/>
</dbReference>
<dbReference type="PROSITE" id="PS00028">
    <property type="entry name" value="ZINC_FINGER_C2H2_1"/>
    <property type="match status" value="8"/>
</dbReference>
<evidence type="ECO:0000259" key="8">
    <source>
        <dbReference type="PROSITE" id="PS50157"/>
    </source>
</evidence>
<dbReference type="FunFam" id="3.30.160.60:FF:000038">
    <property type="entry name" value="Zinc finger protein 624"/>
    <property type="match status" value="1"/>
</dbReference>
<feature type="domain" description="C2H2-type" evidence="8">
    <location>
        <begin position="333"/>
        <end position="360"/>
    </location>
</feature>
<comment type="subcellular location">
    <subcellularLocation>
        <location evidence="1">Nucleus</location>
    </subcellularLocation>
</comment>
<dbReference type="PANTHER" id="PTHR16515">
    <property type="entry name" value="PR DOMAIN ZINC FINGER PROTEIN"/>
    <property type="match status" value="1"/>
</dbReference>
<dbReference type="InterPro" id="IPR050331">
    <property type="entry name" value="Zinc_finger"/>
</dbReference>
<evidence type="ECO:0000313" key="9">
    <source>
        <dbReference type="Proteomes" id="UP000694844"/>
    </source>
</evidence>
<reference evidence="9" key="1">
    <citation type="submission" date="2024-06" db="UniProtKB">
        <authorList>
            <consortium name="RefSeq"/>
        </authorList>
    </citation>
    <scope>NUCLEOTIDE SEQUENCE [LARGE SCALE GENOMIC DNA]</scope>
</reference>
<dbReference type="PROSITE" id="PS50157">
    <property type="entry name" value="ZINC_FINGER_C2H2_2"/>
    <property type="match status" value="8"/>
</dbReference>
<dbReference type="GO" id="GO:0008270">
    <property type="term" value="F:zinc ion binding"/>
    <property type="evidence" value="ECO:0007669"/>
    <property type="project" value="UniProtKB-KW"/>
</dbReference>
<dbReference type="AlphaFoldDB" id="A0A8B8D0S8"/>
<dbReference type="InterPro" id="IPR036236">
    <property type="entry name" value="Znf_C2H2_sf"/>
</dbReference>
<dbReference type="GeneID" id="111122759"/>
<dbReference type="Proteomes" id="UP000694844">
    <property type="component" value="Chromosome 1"/>
</dbReference>
<protein>
    <submittedName>
        <fullName evidence="10">Zinc finger protein 260-like</fullName>
    </submittedName>
</protein>
<dbReference type="FunFam" id="3.30.160.60:FF:000688">
    <property type="entry name" value="zinc finger protein 197 isoform X1"/>
    <property type="match status" value="1"/>
</dbReference>
<evidence type="ECO:0000256" key="1">
    <source>
        <dbReference type="ARBA" id="ARBA00004123"/>
    </source>
</evidence>
<reference evidence="10" key="2">
    <citation type="submission" date="2025-08" db="UniProtKB">
        <authorList>
            <consortium name="RefSeq"/>
        </authorList>
    </citation>
    <scope>IDENTIFICATION</scope>
    <source>
        <tissue evidence="10">Whole sample</tissue>
    </source>
</reference>
<evidence type="ECO:0000313" key="10">
    <source>
        <dbReference type="RefSeq" id="XP_022320371.1"/>
    </source>
</evidence>
<proteinExistence type="predicted"/>
<dbReference type="KEGG" id="cvn:111122759"/>
<gene>
    <name evidence="10" type="primary">LOC111122759</name>
</gene>
<keyword evidence="9" id="KW-1185">Reference proteome</keyword>
<feature type="domain" description="C2H2-type" evidence="8">
    <location>
        <begin position="193"/>
        <end position="220"/>
    </location>
</feature>
<evidence type="ECO:0000256" key="6">
    <source>
        <dbReference type="ARBA" id="ARBA00023242"/>
    </source>
</evidence>